<proteinExistence type="predicted"/>
<feature type="signal peptide" evidence="2">
    <location>
        <begin position="1"/>
        <end position="19"/>
    </location>
</feature>
<dbReference type="Proteomes" id="UP001052140">
    <property type="component" value="Unassembled WGS sequence"/>
</dbReference>
<comment type="caution">
    <text evidence="3">The sequence shown here is derived from an EMBL/GenBank/DDBJ whole genome shotgun (WGS) entry which is preliminary data.</text>
</comment>
<keyword evidence="4" id="KW-1185">Reference proteome</keyword>
<keyword evidence="2" id="KW-0732">Signal</keyword>
<evidence type="ECO:0000256" key="1">
    <source>
        <dbReference type="SAM" id="MobiDB-lite"/>
    </source>
</evidence>
<feature type="region of interest" description="Disordered" evidence="1">
    <location>
        <begin position="21"/>
        <end position="75"/>
    </location>
</feature>
<dbReference type="RefSeq" id="WP_226690453.1">
    <property type="nucleotide sequence ID" value="NZ_BPUX01000004.1"/>
</dbReference>
<sequence length="315" mass="34265">MKKAILKLSLISLSALLVACGGGGGSSSSNDTKQPPQPIQPEPPAPNNPNDNGPKLNDPPQPPKDIEPPKSDQEANLNWYTGCTASSNNACNEEGNKNSVKVYTLKTTEDPYHSGTDITTEEANSIALKNGVNNGEGYQFTLLKALNADMYYGYRQRANPNKDGSHYELVYAVNNDYVATLPNNYTATYKQDGGFIYTPYTLADTAQNRIRKEGNVEIYYKDGNVHGEVYDPTNKNAAIFNITGKDNQLTIEATANISNSGTLISEKQKASMEVKFINSKKGANDYKYIIGTGKSHPGANKEVGFSALLFAEKEK</sequence>
<evidence type="ECO:0000313" key="4">
    <source>
        <dbReference type="Proteomes" id="UP001052140"/>
    </source>
</evidence>
<name>A0ABQ4VEI3_9PAST</name>
<dbReference type="GeneID" id="69687598"/>
<reference evidence="3" key="1">
    <citation type="submission" date="2024-05" db="EMBL/GenBank/DDBJ databases">
        <title>Determining zoonotic pasteurella genome.</title>
        <authorList>
            <person name="Maeda T."/>
            <person name="Takahashi T."/>
            <person name="Yoshida H."/>
        </authorList>
    </citation>
    <scope>NUCLEOTIDE SEQUENCE</scope>
    <source>
        <strain evidence="3">PA42</strain>
    </source>
</reference>
<evidence type="ECO:0000256" key="2">
    <source>
        <dbReference type="SAM" id="SignalP"/>
    </source>
</evidence>
<gene>
    <name evidence="3" type="ORF">PA42_06250</name>
</gene>
<feature type="compositionally biased region" description="Pro residues" evidence="1">
    <location>
        <begin position="35"/>
        <end position="47"/>
    </location>
</feature>
<dbReference type="EMBL" id="BPUX01000004">
    <property type="protein sequence ID" value="GJH42451.1"/>
    <property type="molecule type" value="Genomic_DNA"/>
</dbReference>
<accession>A0ABQ4VEI3</accession>
<protein>
    <recommendedName>
        <fullName evidence="5">Outer membrane lopoprotein PlpP</fullName>
    </recommendedName>
</protein>
<organism evidence="3 4">
    <name type="scientific">Pasteurella canis</name>
    <dbReference type="NCBI Taxonomy" id="753"/>
    <lineage>
        <taxon>Bacteria</taxon>
        <taxon>Pseudomonadati</taxon>
        <taxon>Pseudomonadota</taxon>
        <taxon>Gammaproteobacteria</taxon>
        <taxon>Pasteurellales</taxon>
        <taxon>Pasteurellaceae</taxon>
        <taxon>Pasteurella</taxon>
    </lineage>
</organism>
<evidence type="ECO:0000313" key="3">
    <source>
        <dbReference type="EMBL" id="GJH42451.1"/>
    </source>
</evidence>
<evidence type="ECO:0008006" key="5">
    <source>
        <dbReference type="Google" id="ProtNLM"/>
    </source>
</evidence>
<feature type="chain" id="PRO_5046968460" description="Outer membrane lopoprotein PlpP" evidence="2">
    <location>
        <begin position="20"/>
        <end position="315"/>
    </location>
</feature>
<feature type="compositionally biased region" description="Basic and acidic residues" evidence="1">
    <location>
        <begin position="64"/>
        <end position="73"/>
    </location>
</feature>
<dbReference type="PROSITE" id="PS51257">
    <property type="entry name" value="PROKAR_LIPOPROTEIN"/>
    <property type="match status" value="1"/>
</dbReference>